<name>A0AAE0KSS8_9CHLO</name>
<reference evidence="2 3" key="1">
    <citation type="journal article" date="2015" name="Genome Biol. Evol.">
        <title>Comparative Genomics of a Bacterivorous Green Alga Reveals Evolutionary Causalities and Consequences of Phago-Mixotrophic Mode of Nutrition.</title>
        <authorList>
            <person name="Burns J.A."/>
            <person name="Paasch A."/>
            <person name="Narechania A."/>
            <person name="Kim E."/>
        </authorList>
    </citation>
    <scope>NUCLEOTIDE SEQUENCE [LARGE SCALE GENOMIC DNA]</scope>
    <source>
        <strain evidence="2 3">PLY_AMNH</strain>
    </source>
</reference>
<evidence type="ECO:0000313" key="3">
    <source>
        <dbReference type="Proteomes" id="UP001190700"/>
    </source>
</evidence>
<comment type="caution">
    <text evidence="2">The sequence shown here is derived from an EMBL/GenBank/DDBJ whole genome shotgun (WGS) entry which is preliminary data.</text>
</comment>
<keyword evidence="1" id="KW-0472">Membrane</keyword>
<dbReference type="Proteomes" id="UP001190700">
    <property type="component" value="Unassembled WGS sequence"/>
</dbReference>
<sequence>KRLQALTGWTLPDDATLFSELELAMGMNGMHPLTSPSLVVESKPTADRRQQLGLAACLHEYTAHRWKLLLLSVLQECDLPLPLQQQCQEAVAVLQAEGAGYAQIPLIVVAFVTVRASMNRTRRVLWGLSKVTHVANLAFLVTRLRHMLCLMHLSQLITPPHRTKRCTGNWQSLCKEKWKEENLAGSIESNRATLESLEKSETPCVNPMLPHNVQTWVLLRTVLRRTGFRYDRRLQLYLLMMSFMTLFCFVAAFLYAYFHALGNPINYVDYYLPFEVGTMKFNGSLLRVMDHQAGSIPPCLP</sequence>
<keyword evidence="1" id="KW-0812">Transmembrane</keyword>
<dbReference type="AlphaFoldDB" id="A0AAE0KSS8"/>
<dbReference type="EMBL" id="LGRX02018793">
    <property type="protein sequence ID" value="KAK3259383.1"/>
    <property type="molecule type" value="Genomic_DNA"/>
</dbReference>
<proteinExistence type="predicted"/>
<keyword evidence="3" id="KW-1185">Reference proteome</keyword>
<feature type="non-terminal residue" evidence="2">
    <location>
        <position position="1"/>
    </location>
</feature>
<evidence type="ECO:0000256" key="1">
    <source>
        <dbReference type="SAM" id="Phobius"/>
    </source>
</evidence>
<organism evidence="2 3">
    <name type="scientific">Cymbomonas tetramitiformis</name>
    <dbReference type="NCBI Taxonomy" id="36881"/>
    <lineage>
        <taxon>Eukaryota</taxon>
        <taxon>Viridiplantae</taxon>
        <taxon>Chlorophyta</taxon>
        <taxon>Pyramimonadophyceae</taxon>
        <taxon>Pyramimonadales</taxon>
        <taxon>Pyramimonadaceae</taxon>
        <taxon>Cymbomonas</taxon>
    </lineage>
</organism>
<keyword evidence="1" id="KW-1133">Transmembrane helix</keyword>
<protein>
    <submittedName>
        <fullName evidence="2">Uncharacterized protein</fullName>
    </submittedName>
</protein>
<feature type="transmembrane region" description="Helical" evidence="1">
    <location>
        <begin position="234"/>
        <end position="258"/>
    </location>
</feature>
<accession>A0AAE0KSS8</accession>
<evidence type="ECO:0000313" key="2">
    <source>
        <dbReference type="EMBL" id="KAK3259383.1"/>
    </source>
</evidence>
<gene>
    <name evidence="2" type="ORF">CYMTET_31616</name>
</gene>